<keyword evidence="3" id="KW-1185">Reference proteome</keyword>
<dbReference type="Gene3D" id="3.90.70.10">
    <property type="entry name" value="Cysteine proteinases"/>
    <property type="match status" value="1"/>
</dbReference>
<protein>
    <recommendedName>
        <fullName evidence="1">Butirosin biosynthesis protein H N-terminal domain-containing protein</fullName>
    </recommendedName>
</protein>
<reference evidence="2 3" key="1">
    <citation type="submission" date="2017-03" db="EMBL/GenBank/DDBJ databases">
        <title>Isolation of Levoglucosan Utilizing Bacteria.</title>
        <authorList>
            <person name="Arya A.S."/>
        </authorList>
    </citation>
    <scope>NUCLEOTIDE SEQUENCE [LARGE SCALE GENOMIC DNA]</scope>
    <source>
        <strain evidence="2 3">MEC069</strain>
    </source>
</reference>
<name>A0A4Y8PWI2_9BACL</name>
<evidence type="ECO:0000313" key="3">
    <source>
        <dbReference type="Proteomes" id="UP000298246"/>
    </source>
</evidence>
<sequence length="525" mass="59929">MMNLVDTLIDLNPIKTGGDCFDDVIVTVDSKFQLGYRMMYAEALRFAFDNSNPEQTIGARMQTNFLSYFRLLKQYSGYSLYIHRNLTMQEGLQKITEQLAKGNPIGLFIDSFYNPWDIKFQREHFLLHAMLVVGFNSATHALICVDPFFEQKNVELPFELFEQGYHAVMTIEPGEPDVKNAQEAMLELRKQLEEVIDIVPQGFTAFRDAFPTINFAEEMRGLAQFGESLLFIRFNSIVNGRRNYANMLEYLAVKYNLPKLNDFAEQLRKIGNEWNIVRGFITKMNVLARNNNHHTMMSNLQDKITANIEAETALLHKLKEALAQAEAGNDISVALPSEEQAANLTVTSVEHLDISHLFTVRGFDNADHTADFDTENYYYSREDLPADHILRTEDMSFYLPALLDEPFDNLVSLGQVIELPEGPYRGFLTLGSSDMGSYFDVITVEYTDGTSEQLTYGFPDWWAFIQMGNERVALKTGLYRRGEGKLNKEVCLFANKSVFTPGKTAKRLILPTMPNIHLFALSLWS</sequence>
<proteinExistence type="predicted"/>
<dbReference type="InterPro" id="IPR026935">
    <property type="entry name" value="BtrH_N"/>
</dbReference>
<accession>A0A4Y8PWI2</accession>
<feature type="domain" description="Butirosin biosynthesis protein H N-terminal" evidence="1">
    <location>
        <begin position="48"/>
        <end position="143"/>
    </location>
</feature>
<dbReference type="Pfam" id="PF14399">
    <property type="entry name" value="BtrH_N"/>
    <property type="match status" value="1"/>
</dbReference>
<dbReference type="OrthoDB" id="2630463at2"/>
<gene>
    <name evidence="2" type="ORF">B5M42_17205</name>
</gene>
<dbReference type="RefSeq" id="WP_134755016.1">
    <property type="nucleotide sequence ID" value="NZ_MYFO02000015.1"/>
</dbReference>
<comment type="caution">
    <text evidence="2">The sequence shown here is derived from an EMBL/GenBank/DDBJ whole genome shotgun (WGS) entry which is preliminary data.</text>
</comment>
<organism evidence="2 3">
    <name type="scientific">Paenibacillus athensensis</name>
    <dbReference type="NCBI Taxonomy" id="1967502"/>
    <lineage>
        <taxon>Bacteria</taxon>
        <taxon>Bacillati</taxon>
        <taxon>Bacillota</taxon>
        <taxon>Bacilli</taxon>
        <taxon>Bacillales</taxon>
        <taxon>Paenibacillaceae</taxon>
        <taxon>Paenibacillus</taxon>
    </lineage>
</organism>
<dbReference type="AlphaFoldDB" id="A0A4Y8PWI2"/>
<dbReference type="EMBL" id="MYFO01000025">
    <property type="protein sequence ID" value="TFE85492.1"/>
    <property type="molecule type" value="Genomic_DNA"/>
</dbReference>
<dbReference type="Proteomes" id="UP000298246">
    <property type="component" value="Unassembled WGS sequence"/>
</dbReference>
<evidence type="ECO:0000313" key="2">
    <source>
        <dbReference type="EMBL" id="TFE85492.1"/>
    </source>
</evidence>
<evidence type="ECO:0000259" key="1">
    <source>
        <dbReference type="Pfam" id="PF14399"/>
    </source>
</evidence>